<name>A0A857JFK3_9BURK</name>
<organism evidence="11 12">
    <name type="scientific">Xylophilus rhododendri</name>
    <dbReference type="NCBI Taxonomy" id="2697032"/>
    <lineage>
        <taxon>Bacteria</taxon>
        <taxon>Pseudomonadati</taxon>
        <taxon>Pseudomonadota</taxon>
        <taxon>Betaproteobacteria</taxon>
        <taxon>Burkholderiales</taxon>
        <taxon>Xylophilus</taxon>
    </lineage>
</organism>
<proteinExistence type="inferred from homology"/>
<dbReference type="InterPro" id="IPR031316">
    <property type="entry name" value="FlgM_C"/>
</dbReference>
<sequence length="111" mass="11092">MKIGQTPDIPEIATPVAKTAAVASSAAATAAKTAATTTPDPAAVKQSGVSVTVSSLTRSLETSSASGSFDAEKVSKMKEAIANGTFTVDAEAIADKLLSNAQQVLRKGQVG</sequence>
<dbReference type="NCBIfam" id="TIGR03824">
    <property type="entry name" value="FlgM_jcvi"/>
    <property type="match status" value="1"/>
</dbReference>
<dbReference type="SUPFAM" id="SSF101498">
    <property type="entry name" value="Anti-sigma factor FlgM"/>
    <property type="match status" value="1"/>
</dbReference>
<evidence type="ECO:0000313" key="11">
    <source>
        <dbReference type="EMBL" id="QHJ01456.1"/>
    </source>
</evidence>
<evidence type="ECO:0000256" key="9">
    <source>
        <dbReference type="SAM" id="MobiDB-lite"/>
    </source>
</evidence>
<keyword evidence="4" id="KW-1005">Bacterial flagellum biogenesis</keyword>
<dbReference type="GO" id="GO:0044781">
    <property type="term" value="P:bacterial-type flagellum organization"/>
    <property type="evidence" value="ECO:0007669"/>
    <property type="project" value="UniProtKB-KW"/>
</dbReference>
<dbReference type="AlphaFoldDB" id="A0A857JFK3"/>
<evidence type="ECO:0000256" key="5">
    <source>
        <dbReference type="ARBA" id="ARBA00023015"/>
    </source>
</evidence>
<dbReference type="InterPro" id="IPR035890">
    <property type="entry name" value="Anti-sigma-28_factor_FlgM_sf"/>
</dbReference>
<evidence type="ECO:0000256" key="3">
    <source>
        <dbReference type="ARBA" id="ARBA00022491"/>
    </source>
</evidence>
<comment type="similarity">
    <text evidence="1">Belongs to the FlgM family.</text>
</comment>
<evidence type="ECO:0000259" key="10">
    <source>
        <dbReference type="Pfam" id="PF04316"/>
    </source>
</evidence>
<evidence type="ECO:0000256" key="6">
    <source>
        <dbReference type="ARBA" id="ARBA00023163"/>
    </source>
</evidence>
<dbReference type="Pfam" id="PF04316">
    <property type="entry name" value="FlgM"/>
    <property type="match status" value="1"/>
</dbReference>
<keyword evidence="3" id="KW-0678">Repressor</keyword>
<accession>A0A857JFK3</accession>
<evidence type="ECO:0000256" key="8">
    <source>
        <dbReference type="ARBA" id="ARBA00030117"/>
    </source>
</evidence>
<keyword evidence="6" id="KW-0804">Transcription</keyword>
<keyword evidence="11" id="KW-0969">Cilium</keyword>
<keyword evidence="12" id="KW-1185">Reference proteome</keyword>
<reference evidence="11 12" key="1">
    <citation type="submission" date="2020-01" db="EMBL/GenBank/DDBJ databases">
        <title>Genome sequencing of strain KACC 21265.</title>
        <authorList>
            <person name="Heo J."/>
            <person name="Kim S.-J."/>
            <person name="Kim J.-S."/>
            <person name="Hong S.-B."/>
            <person name="Kwon S.-W."/>
        </authorList>
    </citation>
    <scope>NUCLEOTIDE SEQUENCE [LARGE SCALE GENOMIC DNA]</scope>
    <source>
        <strain evidence="11 12">KACC 21265</strain>
    </source>
</reference>
<evidence type="ECO:0000256" key="2">
    <source>
        <dbReference type="ARBA" id="ARBA00017823"/>
    </source>
</evidence>
<keyword evidence="11" id="KW-0966">Cell projection</keyword>
<protein>
    <recommendedName>
        <fullName evidence="2">Negative regulator of flagellin synthesis</fullName>
    </recommendedName>
    <alternativeName>
        <fullName evidence="8">Anti-sigma-28 factor</fullName>
    </alternativeName>
</protein>
<evidence type="ECO:0000256" key="7">
    <source>
        <dbReference type="ARBA" id="ARBA00024739"/>
    </source>
</evidence>
<evidence type="ECO:0000256" key="1">
    <source>
        <dbReference type="ARBA" id="ARBA00005322"/>
    </source>
</evidence>
<dbReference type="GO" id="GO:0045892">
    <property type="term" value="P:negative regulation of DNA-templated transcription"/>
    <property type="evidence" value="ECO:0007669"/>
    <property type="project" value="InterPro"/>
</dbReference>
<dbReference type="KEGG" id="xyk:GT347_08215"/>
<feature type="domain" description="Anti-sigma-28 factor FlgM C-terminal" evidence="10">
    <location>
        <begin position="50"/>
        <end position="98"/>
    </location>
</feature>
<dbReference type="Proteomes" id="UP000464787">
    <property type="component" value="Chromosome"/>
</dbReference>
<dbReference type="EMBL" id="CP047650">
    <property type="protein sequence ID" value="QHJ01456.1"/>
    <property type="molecule type" value="Genomic_DNA"/>
</dbReference>
<evidence type="ECO:0000256" key="4">
    <source>
        <dbReference type="ARBA" id="ARBA00022795"/>
    </source>
</evidence>
<gene>
    <name evidence="11" type="primary">flgM</name>
    <name evidence="11" type="ORF">GT347_08215</name>
</gene>
<evidence type="ECO:0000313" key="12">
    <source>
        <dbReference type="Proteomes" id="UP000464787"/>
    </source>
</evidence>
<comment type="function">
    <text evidence="7">Responsible for the coupling of flagellin expression to flagellar assembly by preventing expression of the flagellin genes when a component of the middle class of proteins is defective. It negatively regulates flagellar genes by inhibiting the activity of FliA by directly binding to FliA.</text>
</comment>
<keyword evidence="5" id="KW-0805">Transcription regulation</keyword>
<dbReference type="InterPro" id="IPR007412">
    <property type="entry name" value="FlgM"/>
</dbReference>
<keyword evidence="11" id="KW-0282">Flagellum</keyword>
<dbReference type="RefSeq" id="WP_160555264.1">
    <property type="nucleotide sequence ID" value="NZ_CP047650.1"/>
</dbReference>
<feature type="region of interest" description="Disordered" evidence="9">
    <location>
        <begin position="28"/>
        <end position="48"/>
    </location>
</feature>